<protein>
    <submittedName>
        <fullName evidence="1">Uncharacterized protein</fullName>
    </submittedName>
</protein>
<gene>
    <name evidence="1" type="ORF">AVDCRST_MAG63-2515</name>
</gene>
<accession>A0A6J4I5B9</accession>
<dbReference type="EMBL" id="CADCTO010000197">
    <property type="protein sequence ID" value="CAA9242711.1"/>
    <property type="molecule type" value="Genomic_DNA"/>
</dbReference>
<sequence length="388" mass="44435">MNTAGKRGVVPRAKRKIVYCGLDVPWVDARGRGRMGPEDLLTQIPRLRHLPFDGIAINLYDPKFPYPQSILGNNLFGSARHTYAAFARAVPMLKELRKTTLRDNFFLIATGYWFESGKHHRFDWFDDARWRSVENNLRVYARIARESGVVRGFLIDVEPYRKPESWGGETEWAHNIFSLNTMFNLVNQLPGGTDARGAYLRRVRDRGRRFFRVLDESLPGAPLLFYHGNGQALNTNDPFRADLFPAFLDGILEEIERRGSRSYVIDGVEAAYKYRGATEYKEARRAVQTRYKTVSSVPALYAKHVRVGFGKWLDAGGGSAAAWNAADVSRNFYSPQSWEQSLKAALDQTDEYVWIWSYGEGRIFPMSHNRAVNVPKPYLNAIWRARRG</sequence>
<reference evidence="1" key="1">
    <citation type="submission" date="2020-02" db="EMBL/GenBank/DDBJ databases">
        <authorList>
            <person name="Meier V. D."/>
        </authorList>
    </citation>
    <scope>NUCLEOTIDE SEQUENCE</scope>
    <source>
        <strain evidence="1">AVDCRST_MAG63</strain>
    </source>
</reference>
<evidence type="ECO:0000313" key="1">
    <source>
        <dbReference type="EMBL" id="CAA9242711.1"/>
    </source>
</evidence>
<name>A0A6J4I5B9_9BACT</name>
<organism evidence="1">
    <name type="scientific">uncultured Armatimonadetes bacterium</name>
    <dbReference type="NCBI Taxonomy" id="157466"/>
    <lineage>
        <taxon>Bacteria</taxon>
        <taxon>Bacillati</taxon>
        <taxon>Armatimonadota</taxon>
        <taxon>environmental samples</taxon>
    </lineage>
</organism>
<dbReference type="AlphaFoldDB" id="A0A6J4I5B9"/>
<proteinExistence type="predicted"/>